<dbReference type="InterPro" id="IPR007969">
    <property type="entry name" value="DUF732"/>
</dbReference>
<feature type="chain" id="PRO_5012800633" description="DUF732 domain-containing protein" evidence="1">
    <location>
        <begin position="23"/>
        <end position="129"/>
    </location>
</feature>
<dbReference type="OrthoDB" id="4640123at2"/>
<evidence type="ECO:0000256" key="1">
    <source>
        <dbReference type="SAM" id="SignalP"/>
    </source>
</evidence>
<evidence type="ECO:0000313" key="4">
    <source>
        <dbReference type="Proteomes" id="UP000192707"/>
    </source>
</evidence>
<name>A0A1W9ZBV7_MYCAI</name>
<dbReference type="Pfam" id="PF05305">
    <property type="entry name" value="DUF732"/>
    <property type="match status" value="1"/>
</dbReference>
<sequence length="129" mass="14124">MKATRLASVVAVAISLAAPAHADQDASQDADFYNQLRYYEVYSPHDFDRYIVTTICERLRSGNFPDALTAHDYLNRNIKAGTTEQQGYQILGTGIGIYCPDQSPKLKDMPAAAAAAAAAKDRRYANLAH</sequence>
<proteinExistence type="predicted"/>
<keyword evidence="1" id="KW-0732">Signal</keyword>
<evidence type="ECO:0000259" key="2">
    <source>
        <dbReference type="Pfam" id="PF05305"/>
    </source>
</evidence>
<dbReference type="AlphaFoldDB" id="A0A1W9ZBV7"/>
<protein>
    <recommendedName>
        <fullName evidence="2">DUF732 domain-containing protein</fullName>
    </recommendedName>
</protein>
<dbReference type="RefSeq" id="WP_083065908.1">
    <property type="nucleotide sequence ID" value="NZ_MVHG01000055.1"/>
</dbReference>
<organism evidence="3 4">
    <name type="scientific">Mycobacterium arosiense ATCC BAA-1401 = DSM 45069</name>
    <dbReference type="NCBI Taxonomy" id="1265311"/>
    <lineage>
        <taxon>Bacteria</taxon>
        <taxon>Bacillati</taxon>
        <taxon>Actinomycetota</taxon>
        <taxon>Actinomycetes</taxon>
        <taxon>Mycobacteriales</taxon>
        <taxon>Mycobacteriaceae</taxon>
        <taxon>Mycobacterium</taxon>
        <taxon>Mycobacterium avium complex (MAC)</taxon>
    </lineage>
</organism>
<dbReference type="Proteomes" id="UP000192707">
    <property type="component" value="Unassembled WGS sequence"/>
</dbReference>
<gene>
    <name evidence="3" type="ORF">BST14_18950</name>
</gene>
<reference evidence="3 4" key="1">
    <citation type="submission" date="2016-12" db="EMBL/GenBank/DDBJ databases">
        <title>The new phylogeny of genus Mycobacterium.</title>
        <authorList>
            <person name="Tortoli E."/>
            <person name="Trovato A."/>
            <person name="Cirillo D.M."/>
        </authorList>
    </citation>
    <scope>NUCLEOTIDE SEQUENCE [LARGE SCALE GENOMIC DNA]</scope>
    <source>
        <strain evidence="3 4">DSM 45069</strain>
    </source>
</reference>
<accession>A0A1W9ZBV7</accession>
<evidence type="ECO:0000313" key="3">
    <source>
        <dbReference type="EMBL" id="ORA11283.1"/>
    </source>
</evidence>
<feature type="domain" description="DUF732" evidence="2">
    <location>
        <begin position="29"/>
        <end position="101"/>
    </location>
</feature>
<dbReference type="EMBL" id="MVHG01000055">
    <property type="protein sequence ID" value="ORA11283.1"/>
    <property type="molecule type" value="Genomic_DNA"/>
</dbReference>
<feature type="signal peptide" evidence="1">
    <location>
        <begin position="1"/>
        <end position="22"/>
    </location>
</feature>
<keyword evidence="4" id="KW-1185">Reference proteome</keyword>
<comment type="caution">
    <text evidence="3">The sequence shown here is derived from an EMBL/GenBank/DDBJ whole genome shotgun (WGS) entry which is preliminary data.</text>
</comment>